<comment type="subcellular location">
    <subcellularLocation>
        <location evidence="2">Cell membrane</location>
        <topology evidence="2">Lipid-anchor</topology>
        <topology evidence="2">GPI-anchor</topology>
    </subcellularLocation>
</comment>
<dbReference type="InterPro" id="IPR019609">
    <property type="entry name" value="Variant_surf_glycoprt_trypan_C"/>
</dbReference>
<evidence type="ECO:0000256" key="6">
    <source>
        <dbReference type="ARBA" id="ARBA00023180"/>
    </source>
</evidence>
<name>A0A1J0R9V1_9TRYP</name>
<evidence type="ECO:0000313" key="10">
    <source>
        <dbReference type="EMBL" id="APD74701.1"/>
    </source>
</evidence>
<sequence>MTTTARHYLATLVAAMACVDYTMQTNRAIKAKGFTLLCGISEDFKRSHHKAAKLIVAKLVAAEELENLRTDLQMHFIYTKNKATQGHIAIANLAKVKAETLRRETKAEAGELTRDVAATALAAGKIDQTTEIFYKAAAPSSDRGCITADAGDRIAPVDSFAGFLKDDGTAALLSDVTENEADKITANLTAFDALQGTDVAGTEQGCRLWCFDAINGGYTATNDPTLNPHWSDGHLQIAATDPSNGVWKKITGTDVTRSAIKEAQASLTALSSRGTLDDAKTAVLLQIHRNKGKHSAPLKTSTKEAQPGDSTDPIELTADELNNLQEALKELRKSEAGINPIRKRRANHTTKEAAKYLYPSSETQSLCKPPNPAQPLSGKTCVEHKANATCTADNSCKWDSKEKSEGDFCKPKGGEGKKSQGTKGATGAAKPGVNCSSHTTREACEAVTGTPSTGKAKVCGRIEGKFKDCSFLLNKKLALMGPAFMSLVSFLNSRILKDFCLIL</sequence>
<evidence type="ECO:0000256" key="2">
    <source>
        <dbReference type="ARBA" id="ARBA00004609"/>
    </source>
</evidence>
<evidence type="ECO:0000256" key="4">
    <source>
        <dbReference type="ARBA" id="ARBA00022622"/>
    </source>
</evidence>
<feature type="domain" description="Trypanosome variant surface glycoprotein C-terminal" evidence="9">
    <location>
        <begin position="381"/>
        <end position="488"/>
    </location>
</feature>
<feature type="compositionally biased region" description="Low complexity" evidence="8">
    <location>
        <begin position="419"/>
        <end position="430"/>
    </location>
</feature>
<keyword evidence="3" id="KW-1003">Cell membrane</keyword>
<dbReference type="EMBL" id="KX700745">
    <property type="protein sequence ID" value="APD74701.1"/>
    <property type="molecule type" value="Genomic_DNA"/>
</dbReference>
<proteinExistence type="predicted"/>
<protein>
    <submittedName>
        <fullName evidence="10">Variant surface glycoprotein 1125.4170</fullName>
    </submittedName>
</protein>
<feature type="compositionally biased region" description="Basic and acidic residues" evidence="8">
    <location>
        <begin position="398"/>
        <end position="418"/>
    </location>
</feature>
<dbReference type="PROSITE" id="PS51257">
    <property type="entry name" value="PROKAR_LIPOPROTEIN"/>
    <property type="match status" value="1"/>
</dbReference>
<keyword evidence="5" id="KW-0472">Membrane</keyword>
<keyword evidence="7" id="KW-0449">Lipoprotein</keyword>
<dbReference type="SUPFAM" id="SSF58087">
    <property type="entry name" value="Variant surface glycoprotein (N-terminal domain)"/>
    <property type="match status" value="1"/>
</dbReference>
<feature type="region of interest" description="Disordered" evidence="8">
    <location>
        <begin position="398"/>
        <end position="436"/>
    </location>
</feature>
<evidence type="ECO:0000259" key="9">
    <source>
        <dbReference type="Pfam" id="PF10659"/>
    </source>
</evidence>
<evidence type="ECO:0000256" key="3">
    <source>
        <dbReference type="ARBA" id="ARBA00022475"/>
    </source>
</evidence>
<evidence type="ECO:0000256" key="8">
    <source>
        <dbReference type="SAM" id="MobiDB-lite"/>
    </source>
</evidence>
<reference evidence="10" key="1">
    <citation type="submission" date="2016-08" db="EMBL/GenBank/DDBJ databases">
        <title>VSG repertoire of Trypanosoma brucei EATRO 1125.</title>
        <authorList>
            <person name="Cross G.A."/>
        </authorList>
    </citation>
    <scope>NUCLEOTIDE SEQUENCE</scope>
    <source>
        <strain evidence="10">EATRO 1125</strain>
    </source>
</reference>
<accession>A0A1J0R9V1</accession>
<dbReference type="Pfam" id="PF10659">
    <property type="entry name" value="Trypan_glycop_C"/>
    <property type="match status" value="1"/>
</dbReference>
<comment type="function">
    <text evidence="1">VSG forms a coat on the surface of the parasite. The trypanosome evades the immune response of the host by expressing a series of antigenically distinct VSGs from an estimated 1000 VSG genes.</text>
</comment>
<evidence type="ECO:0000256" key="5">
    <source>
        <dbReference type="ARBA" id="ARBA00023136"/>
    </source>
</evidence>
<organism evidence="10">
    <name type="scientific">Trypanosoma brucei</name>
    <dbReference type="NCBI Taxonomy" id="5691"/>
    <lineage>
        <taxon>Eukaryota</taxon>
        <taxon>Discoba</taxon>
        <taxon>Euglenozoa</taxon>
        <taxon>Kinetoplastea</taxon>
        <taxon>Metakinetoplastina</taxon>
        <taxon>Trypanosomatida</taxon>
        <taxon>Trypanosomatidae</taxon>
        <taxon>Trypanosoma</taxon>
    </lineage>
</organism>
<keyword evidence="6" id="KW-0325">Glycoprotein</keyword>
<dbReference type="AlphaFoldDB" id="A0A1J0R9V1"/>
<dbReference type="GO" id="GO:0005886">
    <property type="term" value="C:plasma membrane"/>
    <property type="evidence" value="ECO:0007669"/>
    <property type="project" value="UniProtKB-SubCell"/>
</dbReference>
<keyword evidence="4" id="KW-0336">GPI-anchor</keyword>
<evidence type="ECO:0000256" key="7">
    <source>
        <dbReference type="ARBA" id="ARBA00023288"/>
    </source>
</evidence>
<evidence type="ECO:0000256" key="1">
    <source>
        <dbReference type="ARBA" id="ARBA00002523"/>
    </source>
</evidence>
<dbReference type="VEuPathDB" id="TriTrypDB:Tb427_000373700"/>
<feature type="region of interest" description="Disordered" evidence="8">
    <location>
        <begin position="291"/>
        <end position="312"/>
    </location>
</feature>
<dbReference type="GO" id="GO:0098552">
    <property type="term" value="C:side of membrane"/>
    <property type="evidence" value="ECO:0007669"/>
    <property type="project" value="UniProtKB-KW"/>
</dbReference>